<organism evidence="1 2">
    <name type="scientific">Lutibacter litoralis</name>
    <dbReference type="NCBI Taxonomy" id="321268"/>
    <lineage>
        <taxon>Bacteria</taxon>
        <taxon>Pseudomonadati</taxon>
        <taxon>Bacteroidota</taxon>
        <taxon>Flavobacteriia</taxon>
        <taxon>Flavobacteriales</taxon>
        <taxon>Flavobacteriaceae</taxon>
        <taxon>Lutibacter</taxon>
    </lineage>
</organism>
<accession>A0ABV5JYF8</accession>
<sequence length="76" mass="8599">MIHSGKFDDYYYDDYNSHITDHKYTDLAVGISVGGKWVTRRGFVAEIYAGISRDMLNNSDIEVVGRGGVSIGYRFQ</sequence>
<dbReference type="Proteomes" id="UP001589665">
    <property type="component" value="Unassembled WGS sequence"/>
</dbReference>
<keyword evidence="2" id="KW-1185">Reference proteome</keyword>
<evidence type="ECO:0000313" key="1">
    <source>
        <dbReference type="EMBL" id="MFB9270751.1"/>
    </source>
</evidence>
<protein>
    <recommendedName>
        <fullName evidence="3">Outer membrane insertion C-terminal signal</fullName>
    </recommendedName>
</protein>
<gene>
    <name evidence="1" type="ORF">ACFFT3_02530</name>
</gene>
<comment type="caution">
    <text evidence="1">The sequence shown here is derived from an EMBL/GenBank/DDBJ whole genome shotgun (WGS) entry which is preliminary data.</text>
</comment>
<dbReference type="EMBL" id="JBHMDX010000001">
    <property type="protein sequence ID" value="MFB9270751.1"/>
    <property type="molecule type" value="Genomic_DNA"/>
</dbReference>
<name>A0ABV5JYF8_9FLAO</name>
<reference evidence="1 2" key="1">
    <citation type="submission" date="2024-09" db="EMBL/GenBank/DDBJ databases">
        <authorList>
            <person name="Sun Q."/>
            <person name="Mori K."/>
        </authorList>
    </citation>
    <scope>NUCLEOTIDE SEQUENCE [LARGE SCALE GENOMIC DNA]</scope>
    <source>
        <strain evidence="1 2">JCM 13034</strain>
    </source>
</reference>
<dbReference type="RefSeq" id="WP_229714360.1">
    <property type="nucleotide sequence ID" value="NZ_BMNS01000001.1"/>
</dbReference>
<proteinExistence type="predicted"/>
<evidence type="ECO:0000313" key="2">
    <source>
        <dbReference type="Proteomes" id="UP001589665"/>
    </source>
</evidence>
<evidence type="ECO:0008006" key="3">
    <source>
        <dbReference type="Google" id="ProtNLM"/>
    </source>
</evidence>